<dbReference type="Proteomes" id="UP000076584">
    <property type="component" value="Unassembled WGS sequence"/>
</dbReference>
<keyword evidence="2" id="KW-0732">Signal</keyword>
<comment type="caution">
    <text evidence="3">The sequence shown here is derived from an EMBL/GenBank/DDBJ whole genome shotgun (WGS) entry which is preliminary data.</text>
</comment>
<dbReference type="AlphaFoldDB" id="A0A161WG37"/>
<protein>
    <submittedName>
        <fullName evidence="3">22kda glyco protein</fullName>
    </submittedName>
</protein>
<evidence type="ECO:0000313" key="4">
    <source>
        <dbReference type="Proteomes" id="UP000076584"/>
    </source>
</evidence>
<dbReference type="OrthoDB" id="4804361at2759"/>
<keyword evidence="4" id="KW-1185">Reference proteome</keyword>
<name>A0A161WG37_COLIC</name>
<sequence>MRFITTLALLGSMVLGAPYASRDLVAKASAEQPSQRAAKGVASTAAVFKVEKLYAGGRSQSEWNYVRFDVQVTPGAAFAECSIATDTGPQVPTIEKTDCRNATAVNRAIKWSLEPMGTGMMHFNVWWEFTSHAHLYGGVHMYQSWFKEWTMQDGSKVQEYVGPRNFTLETTMSPTQPGEKRDVEAIHM</sequence>
<feature type="signal peptide" evidence="2">
    <location>
        <begin position="1"/>
        <end position="16"/>
    </location>
</feature>
<proteinExistence type="predicted"/>
<evidence type="ECO:0000313" key="3">
    <source>
        <dbReference type="EMBL" id="KZL83438.1"/>
    </source>
</evidence>
<gene>
    <name evidence="3" type="ORF">CI238_08434</name>
</gene>
<dbReference type="EMBL" id="LFIW01001110">
    <property type="protein sequence ID" value="KZL83438.1"/>
    <property type="molecule type" value="Genomic_DNA"/>
</dbReference>
<evidence type="ECO:0000256" key="1">
    <source>
        <dbReference type="SAM" id="MobiDB-lite"/>
    </source>
</evidence>
<feature type="chain" id="PRO_5007829322" evidence="2">
    <location>
        <begin position="17"/>
        <end position="188"/>
    </location>
</feature>
<organism evidence="3 4">
    <name type="scientific">Colletotrichum incanum</name>
    <name type="common">Soybean anthracnose fungus</name>
    <dbReference type="NCBI Taxonomy" id="1573173"/>
    <lineage>
        <taxon>Eukaryota</taxon>
        <taxon>Fungi</taxon>
        <taxon>Dikarya</taxon>
        <taxon>Ascomycota</taxon>
        <taxon>Pezizomycotina</taxon>
        <taxon>Sordariomycetes</taxon>
        <taxon>Hypocreomycetidae</taxon>
        <taxon>Glomerellales</taxon>
        <taxon>Glomerellaceae</taxon>
        <taxon>Colletotrichum</taxon>
        <taxon>Colletotrichum spaethianum species complex</taxon>
    </lineage>
</organism>
<evidence type="ECO:0000256" key="2">
    <source>
        <dbReference type="SAM" id="SignalP"/>
    </source>
</evidence>
<accession>A0A161WG37</accession>
<feature type="compositionally biased region" description="Basic and acidic residues" evidence="1">
    <location>
        <begin position="178"/>
        <end position="188"/>
    </location>
</feature>
<reference evidence="3 4" key="1">
    <citation type="submission" date="2015-06" db="EMBL/GenBank/DDBJ databases">
        <title>Survival trade-offs in plant roots during colonization by closely related pathogenic and mutualistic fungi.</title>
        <authorList>
            <person name="Hacquard S."/>
            <person name="Kracher B."/>
            <person name="Hiruma K."/>
            <person name="Weinman A."/>
            <person name="Muench P."/>
            <person name="Garrido Oter R."/>
            <person name="Ver Loren van Themaat E."/>
            <person name="Dallerey J.-F."/>
            <person name="Damm U."/>
            <person name="Henrissat B."/>
            <person name="Lespinet O."/>
            <person name="Thon M."/>
            <person name="Kemen E."/>
            <person name="McHardy A.C."/>
            <person name="Schulze-Lefert P."/>
            <person name="O'Connell R.J."/>
        </authorList>
    </citation>
    <scope>NUCLEOTIDE SEQUENCE [LARGE SCALE GENOMIC DNA]</scope>
    <source>
        <strain evidence="3 4">MAFF 238704</strain>
    </source>
</reference>
<feature type="region of interest" description="Disordered" evidence="1">
    <location>
        <begin position="169"/>
        <end position="188"/>
    </location>
</feature>